<dbReference type="Gene3D" id="1.10.10.10">
    <property type="entry name" value="Winged helix-like DNA-binding domain superfamily/Winged helix DNA-binding domain"/>
    <property type="match status" value="1"/>
</dbReference>
<dbReference type="PIRSF" id="PIRSF019455">
    <property type="entry name" value="CopR_AtkY"/>
    <property type="match status" value="1"/>
</dbReference>
<dbReference type="OrthoDB" id="1849040at2"/>
<dbReference type="eggNOG" id="COG3682">
    <property type="taxonomic scope" value="Bacteria"/>
</dbReference>
<dbReference type="GO" id="GO:0045892">
    <property type="term" value="P:negative regulation of DNA-templated transcription"/>
    <property type="evidence" value="ECO:0007669"/>
    <property type="project" value="InterPro"/>
</dbReference>
<keyword evidence="3" id="KW-0238">DNA-binding</keyword>
<comment type="similarity">
    <text evidence="1">Belongs to the BlaI transcriptional regulatory family.</text>
</comment>
<dbReference type="EMBL" id="AZGA01000016">
    <property type="protein sequence ID" value="KRM35125.1"/>
    <property type="molecule type" value="Genomic_DNA"/>
</dbReference>
<evidence type="ECO:0000313" key="5">
    <source>
        <dbReference type="EMBL" id="KRM35125.1"/>
    </source>
</evidence>
<evidence type="ECO:0000256" key="3">
    <source>
        <dbReference type="ARBA" id="ARBA00023125"/>
    </source>
</evidence>
<dbReference type="GO" id="GO:0003677">
    <property type="term" value="F:DNA binding"/>
    <property type="evidence" value="ECO:0007669"/>
    <property type="project" value="UniProtKB-KW"/>
</dbReference>
<protein>
    <submittedName>
        <fullName evidence="5">Transcription regulator</fullName>
    </submittedName>
</protein>
<evidence type="ECO:0000313" key="6">
    <source>
        <dbReference type="Proteomes" id="UP000051236"/>
    </source>
</evidence>
<dbReference type="InterPro" id="IPR036388">
    <property type="entry name" value="WH-like_DNA-bd_sf"/>
</dbReference>
<dbReference type="Proteomes" id="UP000051236">
    <property type="component" value="Unassembled WGS sequence"/>
</dbReference>
<name>X0PSM7_9LACO</name>
<dbReference type="STRING" id="1423734.FC83_GL001252"/>
<dbReference type="PATRIC" id="fig|1423734.3.peg.1265"/>
<comment type="caution">
    <text evidence="5">The sequence shown here is derived from an EMBL/GenBank/DDBJ whole genome shotgun (WGS) entry which is preliminary data.</text>
</comment>
<accession>X0PSM7</accession>
<organism evidence="5 6">
    <name type="scientific">Agrilactobacillus composti DSM 18527 = JCM 14202</name>
    <dbReference type="NCBI Taxonomy" id="1423734"/>
    <lineage>
        <taxon>Bacteria</taxon>
        <taxon>Bacillati</taxon>
        <taxon>Bacillota</taxon>
        <taxon>Bacilli</taxon>
        <taxon>Lactobacillales</taxon>
        <taxon>Lactobacillaceae</taxon>
        <taxon>Agrilactobacillus</taxon>
    </lineage>
</organism>
<proteinExistence type="inferred from homology"/>
<dbReference type="NCBIfam" id="TIGR02698">
    <property type="entry name" value="CopY_TcrY"/>
    <property type="match status" value="1"/>
</dbReference>
<dbReference type="InterPro" id="IPR005650">
    <property type="entry name" value="BlaI_family"/>
</dbReference>
<dbReference type="InterPro" id="IPR036390">
    <property type="entry name" value="WH_DNA-bd_sf"/>
</dbReference>
<dbReference type="SUPFAM" id="SSF46785">
    <property type="entry name" value="Winged helix' DNA-binding domain"/>
    <property type="match status" value="1"/>
</dbReference>
<dbReference type="AlphaFoldDB" id="X0PSM7"/>
<evidence type="ECO:0000256" key="4">
    <source>
        <dbReference type="ARBA" id="ARBA00023163"/>
    </source>
</evidence>
<keyword evidence="2" id="KW-0805">Transcription regulation</keyword>
<keyword evidence="6" id="KW-1185">Reference proteome</keyword>
<evidence type="ECO:0000256" key="2">
    <source>
        <dbReference type="ARBA" id="ARBA00023015"/>
    </source>
</evidence>
<keyword evidence="4" id="KW-0804">Transcription</keyword>
<evidence type="ECO:0000256" key="1">
    <source>
        <dbReference type="ARBA" id="ARBA00011046"/>
    </source>
</evidence>
<gene>
    <name evidence="5" type="ORF">FC83_GL001252</name>
</gene>
<reference evidence="5 6" key="1">
    <citation type="journal article" date="2015" name="Genome Announc.">
        <title>Expanding the biotechnology potential of lactobacilli through comparative genomics of 213 strains and associated genera.</title>
        <authorList>
            <person name="Sun Z."/>
            <person name="Harris H.M."/>
            <person name="McCann A."/>
            <person name="Guo C."/>
            <person name="Argimon S."/>
            <person name="Zhang W."/>
            <person name="Yang X."/>
            <person name="Jeffery I.B."/>
            <person name="Cooney J.C."/>
            <person name="Kagawa T.F."/>
            <person name="Liu W."/>
            <person name="Song Y."/>
            <person name="Salvetti E."/>
            <person name="Wrobel A."/>
            <person name="Rasinkangas P."/>
            <person name="Parkhill J."/>
            <person name="Rea M.C."/>
            <person name="O'Sullivan O."/>
            <person name="Ritari J."/>
            <person name="Douillard F.P."/>
            <person name="Paul Ross R."/>
            <person name="Yang R."/>
            <person name="Briner A.E."/>
            <person name="Felis G.E."/>
            <person name="de Vos W.M."/>
            <person name="Barrangou R."/>
            <person name="Klaenhammer T.R."/>
            <person name="Caufield P.W."/>
            <person name="Cui Y."/>
            <person name="Zhang H."/>
            <person name="O'Toole P.W."/>
        </authorList>
    </citation>
    <scope>NUCLEOTIDE SEQUENCE [LARGE SCALE GENOMIC DNA]</scope>
    <source>
        <strain evidence="5 6">DSM 18527</strain>
    </source>
</reference>
<dbReference type="RefSeq" id="WP_035453238.1">
    <property type="nucleotide sequence ID" value="NZ_AZGA01000016.1"/>
</dbReference>
<dbReference type="InterPro" id="IPR014071">
    <property type="entry name" value="Cu_transp_CopY/TcrY"/>
</dbReference>
<sequence length="146" mass="16357">MQVQTQIEISDAEWEVMRVVWTLGATTSHVLIRVLNEKMGWKAGTVKTLLGRLVKKGALVPEKQGRAFLYKPQVEEQVAIDNATTSLFHHLCQMRRGKAVSNLLDDLTLSQTDIQRLQAQLAEKLKTAPEMVPCDCLPADFDGHCD</sequence>
<dbReference type="Pfam" id="PF03965">
    <property type="entry name" value="Penicillinase_R"/>
    <property type="match status" value="1"/>
</dbReference>